<accession>A0A2A5WCH9</accession>
<proteinExistence type="predicted"/>
<organism evidence="2 3">
    <name type="scientific">OM182 bacterium MED-G28</name>
    <dbReference type="NCBI Taxonomy" id="1986256"/>
    <lineage>
        <taxon>Bacteria</taxon>
        <taxon>Pseudomonadati</taxon>
        <taxon>Pseudomonadota</taxon>
        <taxon>Gammaproteobacteria</taxon>
        <taxon>OMG group</taxon>
        <taxon>OM182 clade</taxon>
    </lineage>
</organism>
<dbReference type="PROSITE" id="PS51819">
    <property type="entry name" value="VOC"/>
    <property type="match status" value="1"/>
</dbReference>
<reference evidence="2 3" key="1">
    <citation type="submission" date="2017-08" db="EMBL/GenBank/DDBJ databases">
        <title>Fine stratification of microbial communities through a metagenomic profile of the photic zone.</title>
        <authorList>
            <person name="Haro-Moreno J.M."/>
            <person name="Lopez-Perez M."/>
            <person name="De La Torre J."/>
            <person name="Picazo A."/>
            <person name="Camacho A."/>
            <person name="Rodriguez-Valera F."/>
        </authorList>
    </citation>
    <scope>NUCLEOTIDE SEQUENCE [LARGE SCALE GENOMIC DNA]</scope>
    <source>
        <strain evidence="2">MED-G28</strain>
    </source>
</reference>
<dbReference type="SUPFAM" id="SSF54593">
    <property type="entry name" value="Glyoxalase/Bleomycin resistance protein/Dihydroxybiphenyl dioxygenase"/>
    <property type="match status" value="1"/>
</dbReference>
<feature type="domain" description="VOC" evidence="1">
    <location>
        <begin position="4"/>
        <end position="130"/>
    </location>
</feature>
<dbReference type="InterPro" id="IPR004360">
    <property type="entry name" value="Glyas_Fos-R_dOase_dom"/>
</dbReference>
<evidence type="ECO:0000313" key="3">
    <source>
        <dbReference type="Proteomes" id="UP000219329"/>
    </source>
</evidence>
<dbReference type="Gene3D" id="3.10.180.10">
    <property type="entry name" value="2,3-Dihydroxybiphenyl 1,2-Dioxygenase, domain 1"/>
    <property type="match status" value="1"/>
</dbReference>
<dbReference type="InterPro" id="IPR029068">
    <property type="entry name" value="Glyas_Bleomycin-R_OHBP_Dase"/>
</dbReference>
<dbReference type="Pfam" id="PF00903">
    <property type="entry name" value="Glyoxalase"/>
    <property type="match status" value="1"/>
</dbReference>
<name>A0A2A5WCH9_9GAMM</name>
<gene>
    <name evidence="2" type="ORF">CNF02_06405</name>
</gene>
<dbReference type="Proteomes" id="UP000219329">
    <property type="component" value="Unassembled WGS sequence"/>
</dbReference>
<dbReference type="EMBL" id="NTJZ01000005">
    <property type="protein sequence ID" value="PDH33984.1"/>
    <property type="molecule type" value="Genomic_DNA"/>
</dbReference>
<sequence>MIKSFDHIAVPMERVAEMVQFYTALGCRIVDQGRIQAVIFGDNKINFHMPGLWQDDQFTLRGHTAEPGSGDMCFVWEGSEDSLMSTLKKADARIELGPVGRTGGMNGGSTEGTSIYTRDPDNNLIEFIIY</sequence>
<evidence type="ECO:0000313" key="2">
    <source>
        <dbReference type="EMBL" id="PDH33984.1"/>
    </source>
</evidence>
<dbReference type="AlphaFoldDB" id="A0A2A5WCH9"/>
<dbReference type="InterPro" id="IPR037523">
    <property type="entry name" value="VOC_core"/>
</dbReference>
<evidence type="ECO:0000259" key="1">
    <source>
        <dbReference type="PROSITE" id="PS51819"/>
    </source>
</evidence>
<comment type="caution">
    <text evidence="2">The sequence shown here is derived from an EMBL/GenBank/DDBJ whole genome shotgun (WGS) entry which is preliminary data.</text>
</comment>
<protein>
    <submittedName>
        <fullName evidence="2">VOC family virulence protein</fullName>
    </submittedName>
</protein>